<gene>
    <name evidence="1" type="ORF">PBY51_016984</name>
</gene>
<proteinExistence type="predicted"/>
<reference evidence="1 2" key="1">
    <citation type="journal article" date="2023" name="Genes (Basel)">
        <title>Chromosome-Level Genome Assembly and Circadian Gene Repertoire of the Patagonia Blennie Eleginops maclovinus-The Closest Ancestral Proxy of Antarctic Cryonotothenioids.</title>
        <authorList>
            <person name="Cheng C.C."/>
            <person name="Rivera-Colon A.G."/>
            <person name="Minhas B.F."/>
            <person name="Wilson L."/>
            <person name="Rayamajhi N."/>
            <person name="Vargas-Chacoff L."/>
            <person name="Catchen J.M."/>
        </authorList>
    </citation>
    <scope>NUCLEOTIDE SEQUENCE [LARGE SCALE GENOMIC DNA]</scope>
    <source>
        <strain evidence="1">JMC-PN-2008</strain>
    </source>
</reference>
<dbReference type="EMBL" id="JAUZQC010000026">
    <property type="protein sequence ID" value="KAK5847892.1"/>
    <property type="molecule type" value="Genomic_DNA"/>
</dbReference>
<protein>
    <submittedName>
        <fullName evidence="1">Uncharacterized protein</fullName>
    </submittedName>
</protein>
<accession>A0AAN7WNG5</accession>
<dbReference type="Proteomes" id="UP001346869">
    <property type="component" value="Unassembled WGS sequence"/>
</dbReference>
<evidence type="ECO:0000313" key="2">
    <source>
        <dbReference type="Proteomes" id="UP001346869"/>
    </source>
</evidence>
<dbReference type="AlphaFoldDB" id="A0AAN7WNG5"/>
<evidence type="ECO:0000313" key="1">
    <source>
        <dbReference type="EMBL" id="KAK5847892.1"/>
    </source>
</evidence>
<name>A0AAN7WNG5_ELEMC</name>
<keyword evidence="2" id="KW-1185">Reference proteome</keyword>
<organism evidence="1 2">
    <name type="scientific">Eleginops maclovinus</name>
    <name type="common">Patagonian blennie</name>
    <name type="synonym">Eleginus maclovinus</name>
    <dbReference type="NCBI Taxonomy" id="56733"/>
    <lineage>
        <taxon>Eukaryota</taxon>
        <taxon>Metazoa</taxon>
        <taxon>Chordata</taxon>
        <taxon>Craniata</taxon>
        <taxon>Vertebrata</taxon>
        <taxon>Euteleostomi</taxon>
        <taxon>Actinopterygii</taxon>
        <taxon>Neopterygii</taxon>
        <taxon>Teleostei</taxon>
        <taxon>Neoteleostei</taxon>
        <taxon>Acanthomorphata</taxon>
        <taxon>Eupercaria</taxon>
        <taxon>Perciformes</taxon>
        <taxon>Notothenioidei</taxon>
        <taxon>Eleginopidae</taxon>
        <taxon>Eleginops</taxon>
    </lineage>
</organism>
<sequence>MHGPVEQQWLLHCHLSPGFQVSALSVKQAEYRRARCSHTALLLIFVRAQDHQPIQLLACPPNTKIPACTLTQTQLRKSKSIQELQGDKNRFIAPVGTGNYFLFLS</sequence>
<comment type="caution">
    <text evidence="1">The sequence shown here is derived from an EMBL/GenBank/DDBJ whole genome shotgun (WGS) entry which is preliminary data.</text>
</comment>
<reference evidence="1 2" key="2">
    <citation type="journal article" date="2023" name="Mol. Biol. Evol.">
        <title>Genomics of Secondarily Temperate Adaptation in the Only Non-Antarctic Icefish.</title>
        <authorList>
            <person name="Rivera-Colon A.G."/>
            <person name="Rayamajhi N."/>
            <person name="Minhas B.F."/>
            <person name="Madrigal G."/>
            <person name="Bilyk K.T."/>
            <person name="Yoon V."/>
            <person name="Hune M."/>
            <person name="Gregory S."/>
            <person name="Cheng C.H.C."/>
            <person name="Catchen J.M."/>
        </authorList>
    </citation>
    <scope>NUCLEOTIDE SEQUENCE [LARGE SCALE GENOMIC DNA]</scope>
    <source>
        <strain evidence="1">JMC-PN-2008</strain>
    </source>
</reference>